<proteinExistence type="predicted"/>
<sequence>MAVNVVSAYWQTLNGVRMTHKKLLDKKSTAKRKYISCERGRFLDENGKKLTDTKGYEAKGMKTGWFPYEGWEG</sequence>
<gene>
    <name evidence="1" type="ORF">QD52_13695</name>
</gene>
<organism evidence="1 2">
    <name type="scientific">Listeria monocytogenes</name>
    <dbReference type="NCBI Taxonomy" id="1639"/>
    <lineage>
        <taxon>Bacteria</taxon>
        <taxon>Bacillati</taxon>
        <taxon>Bacillota</taxon>
        <taxon>Bacilli</taxon>
        <taxon>Bacillales</taxon>
        <taxon>Listeriaceae</taxon>
        <taxon>Listeria</taxon>
    </lineage>
</organism>
<dbReference type="AlphaFoldDB" id="A0A823DDL9"/>
<dbReference type="Proteomes" id="UP000403352">
    <property type="component" value="Unassembled WGS sequence"/>
</dbReference>
<dbReference type="EMBL" id="AAALRN010000007">
    <property type="protein sequence ID" value="EAD1186136.1"/>
    <property type="molecule type" value="Genomic_DNA"/>
</dbReference>
<reference evidence="1 2" key="1">
    <citation type="submission" date="2018-06" db="EMBL/GenBank/DDBJ databases">
        <authorList>
            <consortium name="GenomeTrakr: Next Generation Sequencing Network for Food Pathogen Tracability"/>
        </authorList>
    </citation>
    <scope>NUCLEOTIDE SEQUENCE [LARGE SCALE GENOMIC DNA]</scope>
    <source>
        <strain evidence="1 2">FDA00008584</strain>
    </source>
</reference>
<protein>
    <submittedName>
        <fullName evidence="1">Uncharacterized protein</fullName>
    </submittedName>
</protein>
<evidence type="ECO:0000313" key="1">
    <source>
        <dbReference type="EMBL" id="EAD1186136.1"/>
    </source>
</evidence>
<name>A0A823DDL9_LISMN</name>
<evidence type="ECO:0000313" key="2">
    <source>
        <dbReference type="Proteomes" id="UP000403352"/>
    </source>
</evidence>
<comment type="caution">
    <text evidence="1">The sequence shown here is derived from an EMBL/GenBank/DDBJ whole genome shotgun (WGS) entry which is preliminary data.</text>
</comment>
<accession>A0A823DDL9</accession>